<evidence type="ECO:0000256" key="4">
    <source>
        <dbReference type="ARBA" id="ARBA00006739"/>
    </source>
</evidence>
<evidence type="ECO:0000313" key="16">
    <source>
        <dbReference type="EMBL" id="OMJ12566.1"/>
    </source>
</evidence>
<feature type="transmembrane region" description="Helical" evidence="15">
    <location>
        <begin position="411"/>
        <end position="440"/>
    </location>
</feature>
<dbReference type="InterPro" id="IPR025993">
    <property type="entry name" value="Ceramide_glucosylTrfase"/>
</dbReference>
<evidence type="ECO:0000313" key="17">
    <source>
        <dbReference type="Proteomes" id="UP000187429"/>
    </source>
</evidence>
<evidence type="ECO:0000256" key="12">
    <source>
        <dbReference type="ARBA" id="ARBA00031017"/>
    </source>
</evidence>
<organism evidence="16 17">
    <name type="scientific">Smittium culicis</name>
    <dbReference type="NCBI Taxonomy" id="133412"/>
    <lineage>
        <taxon>Eukaryota</taxon>
        <taxon>Fungi</taxon>
        <taxon>Fungi incertae sedis</taxon>
        <taxon>Zoopagomycota</taxon>
        <taxon>Kickxellomycotina</taxon>
        <taxon>Harpellomycetes</taxon>
        <taxon>Harpellales</taxon>
        <taxon>Legeriomycetaceae</taxon>
        <taxon>Smittium</taxon>
    </lineage>
</organism>
<keyword evidence="8 16" id="KW-0808">Transferase</keyword>
<comment type="subcellular location">
    <subcellularLocation>
        <location evidence="1">Membrane</location>
        <topology evidence="1">Multi-pass membrane protein</topology>
    </subcellularLocation>
</comment>
<sequence>MENQRNDLLDFRIVVLDGWRIICKQITQQLFATLFRNCNTTPPCTPHSTTPPYTPHSTTPPCTPHSTTLHSTFNRSSLQAYRTSLQVYHSASLNIMDSLPSTPLYSYMYLALVYIGLIIWLLMWLMHLIGQFSMYAPPPPPYLLPLYLFLTFISTIRKKNDSLPLRLDSHLDHLSVSGVTIIRPLRGLEDNLEKCLTSSFTQSFSPIQILFVVEDEKDPSIHVANSVSSKFPNIDSSVIIAKRSSMNPKVSNMIAGFNNAKYDLVWVCDSNVITQPDFLSLAVSQFNANPSKIGAVHQMIWSTQFNSFGGLLESVFLNTTHARMYLALNNINVASCLMGKSNVYSISEIKKLGGIDSVANYIAEDNVIGQKFWNAGKRHRLTPRLATTSVNNLSLSDYCSRRIRWIRTRKFNVLSATLFEPFTECLLNGLFASFSLSYLFHPFNPYAFFFAHVFVWFALDLIFYSRQSHQIPPNYLKDSFSFPQFLFGWLLRESLALPIWLVAIFGNSVVWRGCTYLLNSDGTINKFI</sequence>
<dbReference type="PANTHER" id="PTHR12726:SF0">
    <property type="entry name" value="CERAMIDE GLUCOSYLTRANSFERASE"/>
    <property type="match status" value="1"/>
</dbReference>
<dbReference type="GO" id="GO:0016020">
    <property type="term" value="C:membrane"/>
    <property type="evidence" value="ECO:0007669"/>
    <property type="project" value="UniProtKB-SubCell"/>
</dbReference>
<evidence type="ECO:0000256" key="15">
    <source>
        <dbReference type="SAM" id="Phobius"/>
    </source>
</evidence>
<evidence type="ECO:0000256" key="10">
    <source>
        <dbReference type="ARBA" id="ARBA00022989"/>
    </source>
</evidence>
<comment type="pathway">
    <text evidence="2">Lipid metabolism; sphingolipid metabolism.</text>
</comment>
<keyword evidence="9 15" id="KW-0812">Transmembrane</keyword>
<dbReference type="InterPro" id="IPR029044">
    <property type="entry name" value="Nucleotide-diphossugar_trans"/>
</dbReference>
<evidence type="ECO:0000256" key="6">
    <source>
        <dbReference type="ARBA" id="ARBA00019988"/>
    </source>
</evidence>
<evidence type="ECO:0000256" key="14">
    <source>
        <dbReference type="ARBA" id="ARBA00032575"/>
    </source>
</evidence>
<dbReference type="PANTHER" id="PTHR12726">
    <property type="entry name" value="CERAMIDE GLUCOSYLTRANSFERASE"/>
    <property type="match status" value="1"/>
</dbReference>
<keyword evidence="7" id="KW-0328">Glycosyltransferase</keyword>
<evidence type="ECO:0000256" key="13">
    <source>
        <dbReference type="ARBA" id="ARBA00031543"/>
    </source>
</evidence>
<protein>
    <recommendedName>
        <fullName evidence="6">Ceramide glucosyltransferase</fullName>
        <ecNumber evidence="5">2.4.1.80</ecNumber>
    </recommendedName>
    <alternativeName>
        <fullName evidence="13">Glucosylceramide synthase</fullName>
    </alternativeName>
    <alternativeName>
        <fullName evidence="14">UDP-glucose ceramide glucosyltransferase</fullName>
    </alternativeName>
    <alternativeName>
        <fullName evidence="12">UDP-glucose:N-acylsphingosine D-glucosyltransferase</fullName>
    </alternativeName>
</protein>
<dbReference type="Pfam" id="PF13506">
    <property type="entry name" value="Glyco_transf_21"/>
    <property type="match status" value="1"/>
</dbReference>
<keyword evidence="10 15" id="KW-1133">Transmembrane helix</keyword>
<dbReference type="AlphaFoldDB" id="A0A1R1XD83"/>
<dbReference type="EC" id="2.4.1.80" evidence="5"/>
<keyword evidence="11 15" id="KW-0472">Membrane</keyword>
<keyword evidence="17" id="KW-1185">Reference proteome</keyword>
<dbReference type="UniPathway" id="UPA00222"/>
<gene>
    <name evidence="16" type="ORF">AYI69_g9363</name>
</gene>
<feature type="transmembrane region" description="Helical" evidence="15">
    <location>
        <begin position="446"/>
        <end position="464"/>
    </location>
</feature>
<evidence type="ECO:0000256" key="5">
    <source>
        <dbReference type="ARBA" id="ARBA00012699"/>
    </source>
</evidence>
<dbReference type="EMBL" id="LSSM01005497">
    <property type="protein sequence ID" value="OMJ12566.1"/>
    <property type="molecule type" value="Genomic_DNA"/>
</dbReference>
<evidence type="ECO:0000256" key="7">
    <source>
        <dbReference type="ARBA" id="ARBA00022676"/>
    </source>
</evidence>
<evidence type="ECO:0000256" key="9">
    <source>
        <dbReference type="ARBA" id="ARBA00022692"/>
    </source>
</evidence>
<dbReference type="Gene3D" id="3.90.550.10">
    <property type="entry name" value="Spore Coat Polysaccharide Biosynthesis Protein SpsA, Chain A"/>
    <property type="match status" value="1"/>
</dbReference>
<reference evidence="17" key="1">
    <citation type="submission" date="2017-01" db="EMBL/GenBank/DDBJ databases">
        <authorList>
            <person name="Wang Y."/>
            <person name="White M."/>
            <person name="Kvist S."/>
            <person name="Moncalvo J.-M."/>
        </authorList>
    </citation>
    <scope>NUCLEOTIDE SEQUENCE [LARGE SCALE GENOMIC DNA]</scope>
    <source>
        <strain evidence="17">ID-206-W2</strain>
    </source>
</reference>
<evidence type="ECO:0000256" key="1">
    <source>
        <dbReference type="ARBA" id="ARBA00004141"/>
    </source>
</evidence>
<dbReference type="GO" id="GO:0008120">
    <property type="term" value="F:ceramide glucosyltransferase activity"/>
    <property type="evidence" value="ECO:0007669"/>
    <property type="project" value="UniProtKB-EC"/>
</dbReference>
<dbReference type="OrthoDB" id="1483400at2759"/>
<evidence type="ECO:0000256" key="11">
    <source>
        <dbReference type="ARBA" id="ARBA00023136"/>
    </source>
</evidence>
<dbReference type="SUPFAM" id="SSF53448">
    <property type="entry name" value="Nucleotide-diphospho-sugar transferases"/>
    <property type="match status" value="1"/>
</dbReference>
<proteinExistence type="inferred from homology"/>
<evidence type="ECO:0000256" key="8">
    <source>
        <dbReference type="ARBA" id="ARBA00022679"/>
    </source>
</evidence>
<feature type="transmembrane region" description="Helical" evidence="15">
    <location>
        <begin position="139"/>
        <end position="156"/>
    </location>
</feature>
<evidence type="ECO:0000256" key="3">
    <source>
        <dbReference type="ARBA" id="ARBA00004991"/>
    </source>
</evidence>
<accession>A0A1R1XD83</accession>
<dbReference type="Proteomes" id="UP000187429">
    <property type="component" value="Unassembled WGS sequence"/>
</dbReference>
<name>A0A1R1XD83_9FUNG</name>
<comment type="caution">
    <text evidence="16">The sequence shown here is derived from an EMBL/GenBank/DDBJ whole genome shotgun (WGS) entry which is preliminary data.</text>
</comment>
<feature type="transmembrane region" description="Helical" evidence="15">
    <location>
        <begin position="104"/>
        <end position="127"/>
    </location>
</feature>
<dbReference type="GO" id="GO:0006679">
    <property type="term" value="P:glucosylceramide biosynthetic process"/>
    <property type="evidence" value="ECO:0007669"/>
    <property type="project" value="TreeGrafter"/>
</dbReference>
<comment type="similarity">
    <text evidence="4">Belongs to the glycosyltransferase 2 family.</text>
</comment>
<evidence type="ECO:0000256" key="2">
    <source>
        <dbReference type="ARBA" id="ARBA00004760"/>
    </source>
</evidence>
<comment type="pathway">
    <text evidence="3">Sphingolipid metabolism.</text>
</comment>